<dbReference type="EMBL" id="CASHTH010004269">
    <property type="protein sequence ID" value="CAI8055350.1"/>
    <property type="molecule type" value="Genomic_DNA"/>
</dbReference>
<evidence type="ECO:0000313" key="3">
    <source>
        <dbReference type="Proteomes" id="UP001174909"/>
    </source>
</evidence>
<dbReference type="AlphaFoldDB" id="A0AA35TVQ7"/>
<comment type="caution">
    <text evidence="2">The sequence shown here is derived from an EMBL/GenBank/DDBJ whole genome shotgun (WGS) entry which is preliminary data.</text>
</comment>
<evidence type="ECO:0000256" key="1">
    <source>
        <dbReference type="SAM" id="Coils"/>
    </source>
</evidence>
<organism evidence="2 3">
    <name type="scientific">Geodia barretti</name>
    <name type="common">Barrett's horny sponge</name>
    <dbReference type="NCBI Taxonomy" id="519541"/>
    <lineage>
        <taxon>Eukaryota</taxon>
        <taxon>Metazoa</taxon>
        <taxon>Porifera</taxon>
        <taxon>Demospongiae</taxon>
        <taxon>Heteroscleromorpha</taxon>
        <taxon>Tetractinellida</taxon>
        <taxon>Astrophorina</taxon>
        <taxon>Geodiidae</taxon>
        <taxon>Geodia</taxon>
    </lineage>
</organism>
<feature type="coiled-coil region" evidence="1">
    <location>
        <begin position="17"/>
        <end position="85"/>
    </location>
</feature>
<evidence type="ECO:0000313" key="2">
    <source>
        <dbReference type="EMBL" id="CAI8055350.1"/>
    </source>
</evidence>
<gene>
    <name evidence="2" type="ORF">GBAR_LOCUS30229</name>
</gene>
<accession>A0AA35TVQ7</accession>
<sequence length="328" mass="37164">MTNEMNSRDFDDANTALSEIAHQYKLQEVEIASLQERLDSVAEQKENGFLRMRADGPEAAKDELISKLLDRVERLESQNQISNEQQPRSIVRNLSPDPFPPILMDTYMHELRSRNLSTRLQTQRGASIWCEETVSDTLHTTPTTEMLWDSCSEEDFGKTVMVETCTTAALHCHARRHCVSESHELVVCAGRVARERRYSSAARRGRRCFSESSASTPSSSQRSSLSIMSFTGLSSRLGCRILRILLTEGRPFEAATLKNLLKDSSTCNRAEQILHHTVGQLVAQLQSAHPTSRVLRNIRPLLMESGHFLNLINQQHPAKRQCYSWPIL</sequence>
<protein>
    <submittedName>
        <fullName evidence="2">Uncharacterized protein</fullName>
    </submittedName>
</protein>
<keyword evidence="3" id="KW-1185">Reference proteome</keyword>
<keyword evidence="1" id="KW-0175">Coiled coil</keyword>
<reference evidence="2" key="1">
    <citation type="submission" date="2023-03" db="EMBL/GenBank/DDBJ databases">
        <authorList>
            <person name="Steffen K."/>
            <person name="Cardenas P."/>
        </authorList>
    </citation>
    <scope>NUCLEOTIDE SEQUENCE</scope>
</reference>
<proteinExistence type="predicted"/>
<dbReference type="Proteomes" id="UP001174909">
    <property type="component" value="Unassembled WGS sequence"/>
</dbReference>
<name>A0AA35TVQ7_GEOBA</name>